<dbReference type="AlphaFoldDB" id="A0A0F9J5A9"/>
<accession>A0A0F9J5A9</accession>
<dbReference type="EMBL" id="LAZR01017273">
    <property type="protein sequence ID" value="KKM01101.1"/>
    <property type="molecule type" value="Genomic_DNA"/>
</dbReference>
<organism evidence="1">
    <name type="scientific">marine sediment metagenome</name>
    <dbReference type="NCBI Taxonomy" id="412755"/>
    <lineage>
        <taxon>unclassified sequences</taxon>
        <taxon>metagenomes</taxon>
        <taxon>ecological metagenomes</taxon>
    </lineage>
</organism>
<sequence length="249" mass="26919">MHTTIAFAENLGALAAQWVNQAAVADAHIKTEGDYIYIADLNKIVGFYALPGTLGEQVRLSAPSIRRVNPQYITDFETAVQSTGIVRRAFFPNIGLSLIPGEGLECEQYVTAAEILTTIIFLAGVVPSPVQGNIHTIRFSTDPVRTAYQWSFAEITLLDPLPVGNYDVVGVRLETTTGIAFRLVPVGGFHRPGGICAIDMEDEDVLLQRYGGLGVWCSFVHGLVPGLELICSAAAVKETINGYLDLIPK</sequence>
<name>A0A0F9J5A9_9ZZZZ</name>
<reference evidence="1" key="1">
    <citation type="journal article" date="2015" name="Nature">
        <title>Complex archaea that bridge the gap between prokaryotes and eukaryotes.</title>
        <authorList>
            <person name="Spang A."/>
            <person name="Saw J.H."/>
            <person name="Jorgensen S.L."/>
            <person name="Zaremba-Niedzwiedzka K."/>
            <person name="Martijn J."/>
            <person name="Lind A.E."/>
            <person name="van Eijk R."/>
            <person name="Schleper C."/>
            <person name="Guy L."/>
            <person name="Ettema T.J."/>
        </authorList>
    </citation>
    <scope>NUCLEOTIDE SEQUENCE</scope>
</reference>
<evidence type="ECO:0000313" key="1">
    <source>
        <dbReference type="EMBL" id="KKM01101.1"/>
    </source>
</evidence>
<protein>
    <submittedName>
        <fullName evidence="1">Uncharacterized protein</fullName>
    </submittedName>
</protein>
<gene>
    <name evidence="1" type="ORF">LCGC14_1797840</name>
</gene>
<comment type="caution">
    <text evidence="1">The sequence shown here is derived from an EMBL/GenBank/DDBJ whole genome shotgun (WGS) entry which is preliminary data.</text>
</comment>
<proteinExistence type="predicted"/>